<dbReference type="EMBL" id="CP133613">
    <property type="protein sequence ID" value="WMV13508.1"/>
    <property type="molecule type" value="Genomic_DNA"/>
</dbReference>
<keyword evidence="1" id="KW-0645">Protease</keyword>
<dbReference type="Pfam" id="PF17917">
    <property type="entry name" value="RT_RNaseH"/>
    <property type="match status" value="1"/>
</dbReference>
<sequence length="114" mass="13199">GVSCFFKIDLTSGYHHLRVSDSDIPKTAFRTRYGHYEFVVMSFGLTNSPVAFMDLIKRRKLNEKKYPTHDLELDAVVFALNIWRHYLYSVHVDLFTDHKSIHKANVVGDALGRL</sequence>
<dbReference type="GO" id="GO:0006508">
    <property type="term" value="P:proteolysis"/>
    <property type="evidence" value="ECO:0007669"/>
    <property type="project" value="UniProtKB-KW"/>
</dbReference>
<dbReference type="GO" id="GO:0008233">
    <property type="term" value="F:peptidase activity"/>
    <property type="evidence" value="ECO:0007669"/>
    <property type="project" value="UniProtKB-KW"/>
</dbReference>
<dbReference type="InterPro" id="IPR043128">
    <property type="entry name" value="Rev_trsase/Diguanyl_cyclase"/>
</dbReference>
<gene>
    <name evidence="9" type="ORF">MTR67_006893</name>
</gene>
<dbReference type="InterPro" id="IPR053134">
    <property type="entry name" value="RNA-dir_DNA_polymerase"/>
</dbReference>
<keyword evidence="3" id="KW-0548">Nucleotidyltransferase</keyword>
<evidence type="ECO:0000256" key="3">
    <source>
        <dbReference type="ARBA" id="ARBA00022695"/>
    </source>
</evidence>
<keyword evidence="7" id="KW-0695">RNA-directed DNA polymerase</keyword>
<dbReference type="GO" id="GO:0003964">
    <property type="term" value="F:RNA-directed DNA polymerase activity"/>
    <property type="evidence" value="ECO:0007669"/>
    <property type="project" value="UniProtKB-KW"/>
</dbReference>
<evidence type="ECO:0000259" key="8">
    <source>
        <dbReference type="Pfam" id="PF17917"/>
    </source>
</evidence>
<feature type="domain" description="Reverse transcriptase RNase H-like" evidence="8">
    <location>
        <begin position="49"/>
        <end position="105"/>
    </location>
</feature>
<evidence type="ECO:0000256" key="7">
    <source>
        <dbReference type="ARBA" id="ARBA00022918"/>
    </source>
</evidence>
<reference evidence="9" key="1">
    <citation type="submission" date="2023-08" db="EMBL/GenBank/DDBJ databases">
        <title>A de novo genome assembly of Solanum verrucosum Schlechtendal, a Mexican diploid species geographically isolated from the other diploid A-genome species in potato relatives.</title>
        <authorList>
            <person name="Hosaka K."/>
        </authorList>
    </citation>
    <scope>NUCLEOTIDE SEQUENCE</scope>
    <source>
        <tissue evidence="9">Young leaves</tissue>
    </source>
</reference>
<dbReference type="Gene3D" id="3.30.70.270">
    <property type="match status" value="1"/>
</dbReference>
<keyword evidence="6" id="KW-0378">Hydrolase</keyword>
<evidence type="ECO:0000256" key="6">
    <source>
        <dbReference type="ARBA" id="ARBA00022801"/>
    </source>
</evidence>
<keyword evidence="10" id="KW-1185">Reference proteome</keyword>
<evidence type="ECO:0000313" key="10">
    <source>
        <dbReference type="Proteomes" id="UP001234989"/>
    </source>
</evidence>
<keyword evidence="5" id="KW-0255">Endonuclease</keyword>
<evidence type="ECO:0000256" key="4">
    <source>
        <dbReference type="ARBA" id="ARBA00022722"/>
    </source>
</evidence>
<dbReference type="Gene3D" id="3.10.10.10">
    <property type="entry name" value="HIV Type 1 Reverse Transcriptase, subunit A, domain 1"/>
    <property type="match status" value="1"/>
</dbReference>
<evidence type="ECO:0000256" key="5">
    <source>
        <dbReference type="ARBA" id="ARBA00022759"/>
    </source>
</evidence>
<protein>
    <recommendedName>
        <fullName evidence="8">Reverse transcriptase RNase H-like domain-containing protein</fullName>
    </recommendedName>
</protein>
<dbReference type="FunFam" id="3.10.10.10:FF:000007">
    <property type="entry name" value="Retrovirus-related Pol polyprotein from transposon 17.6-like Protein"/>
    <property type="match status" value="1"/>
</dbReference>
<keyword evidence="4" id="KW-0540">Nuclease</keyword>
<feature type="non-terminal residue" evidence="9">
    <location>
        <position position="1"/>
    </location>
</feature>
<organism evidence="9 10">
    <name type="scientific">Solanum verrucosum</name>
    <dbReference type="NCBI Taxonomy" id="315347"/>
    <lineage>
        <taxon>Eukaryota</taxon>
        <taxon>Viridiplantae</taxon>
        <taxon>Streptophyta</taxon>
        <taxon>Embryophyta</taxon>
        <taxon>Tracheophyta</taxon>
        <taxon>Spermatophyta</taxon>
        <taxon>Magnoliopsida</taxon>
        <taxon>eudicotyledons</taxon>
        <taxon>Gunneridae</taxon>
        <taxon>Pentapetalae</taxon>
        <taxon>asterids</taxon>
        <taxon>lamiids</taxon>
        <taxon>Solanales</taxon>
        <taxon>Solanaceae</taxon>
        <taxon>Solanoideae</taxon>
        <taxon>Solaneae</taxon>
        <taxon>Solanum</taxon>
    </lineage>
</organism>
<dbReference type="PANTHER" id="PTHR24559:SF444">
    <property type="entry name" value="REVERSE TRANSCRIPTASE DOMAIN-CONTAINING PROTEIN"/>
    <property type="match status" value="1"/>
</dbReference>
<accession>A0AAF0TEH6</accession>
<proteinExistence type="predicted"/>
<dbReference type="InterPro" id="IPR043502">
    <property type="entry name" value="DNA/RNA_pol_sf"/>
</dbReference>
<evidence type="ECO:0000256" key="2">
    <source>
        <dbReference type="ARBA" id="ARBA00022679"/>
    </source>
</evidence>
<dbReference type="GO" id="GO:0004519">
    <property type="term" value="F:endonuclease activity"/>
    <property type="evidence" value="ECO:0007669"/>
    <property type="project" value="UniProtKB-KW"/>
</dbReference>
<dbReference type="InterPro" id="IPR041373">
    <property type="entry name" value="RT_RNaseH"/>
</dbReference>
<name>A0AAF0TEH6_SOLVR</name>
<keyword evidence="2" id="KW-0808">Transferase</keyword>
<dbReference type="AlphaFoldDB" id="A0AAF0TEH6"/>
<dbReference type="PANTHER" id="PTHR24559">
    <property type="entry name" value="TRANSPOSON TY3-I GAG-POL POLYPROTEIN"/>
    <property type="match status" value="1"/>
</dbReference>
<dbReference type="SUPFAM" id="SSF56672">
    <property type="entry name" value="DNA/RNA polymerases"/>
    <property type="match status" value="1"/>
</dbReference>
<evidence type="ECO:0000313" key="9">
    <source>
        <dbReference type="EMBL" id="WMV13508.1"/>
    </source>
</evidence>
<dbReference type="Proteomes" id="UP001234989">
    <property type="component" value="Chromosome 2"/>
</dbReference>
<evidence type="ECO:0000256" key="1">
    <source>
        <dbReference type="ARBA" id="ARBA00022670"/>
    </source>
</evidence>